<protein>
    <submittedName>
        <fullName evidence="2">Uncharacterized protein</fullName>
    </submittedName>
</protein>
<dbReference type="STRING" id="451379.A0A0N5AZV0"/>
<sequence>MRGPHALGYAEMAVGRVPNTGYTTPLDEESPDFCSLSQLDQRRMSETNLTNASLFFRLPFSPNTSSSGHTTRSRRWQSEADTVNQCLEVEAGGIGDELEEGIFGRLRSVRGFGQAWHWLREKRRNESTPLNVYFTYITLPWSTILDDLLSDRPRRPILTFDLNLFGTKQDV</sequence>
<evidence type="ECO:0000313" key="1">
    <source>
        <dbReference type="Proteomes" id="UP000046393"/>
    </source>
</evidence>
<reference evidence="2" key="1">
    <citation type="submission" date="2017-02" db="UniProtKB">
        <authorList>
            <consortium name="WormBaseParasite"/>
        </authorList>
    </citation>
    <scope>IDENTIFICATION</scope>
</reference>
<name>A0A0N5AZV0_9BILA</name>
<accession>A0A0N5AZV0</accession>
<dbReference type="WBParaSite" id="SMUV_0001053001-mRNA-1">
    <property type="protein sequence ID" value="SMUV_0001053001-mRNA-1"/>
    <property type="gene ID" value="SMUV_0001053001"/>
</dbReference>
<proteinExistence type="predicted"/>
<dbReference type="Proteomes" id="UP000046393">
    <property type="component" value="Unplaced"/>
</dbReference>
<keyword evidence="1" id="KW-1185">Reference proteome</keyword>
<evidence type="ECO:0000313" key="2">
    <source>
        <dbReference type="WBParaSite" id="SMUV_0001053001-mRNA-1"/>
    </source>
</evidence>
<dbReference type="AlphaFoldDB" id="A0A0N5AZV0"/>
<organism evidence="1 2">
    <name type="scientific">Syphacia muris</name>
    <dbReference type="NCBI Taxonomy" id="451379"/>
    <lineage>
        <taxon>Eukaryota</taxon>
        <taxon>Metazoa</taxon>
        <taxon>Ecdysozoa</taxon>
        <taxon>Nematoda</taxon>
        <taxon>Chromadorea</taxon>
        <taxon>Rhabditida</taxon>
        <taxon>Spirurina</taxon>
        <taxon>Oxyuridomorpha</taxon>
        <taxon>Oxyuroidea</taxon>
        <taxon>Oxyuridae</taxon>
        <taxon>Syphacia</taxon>
    </lineage>
</organism>